<organism evidence="1">
    <name type="scientific">Arundo donax</name>
    <name type="common">Giant reed</name>
    <name type="synonym">Donax arundinaceus</name>
    <dbReference type="NCBI Taxonomy" id="35708"/>
    <lineage>
        <taxon>Eukaryota</taxon>
        <taxon>Viridiplantae</taxon>
        <taxon>Streptophyta</taxon>
        <taxon>Embryophyta</taxon>
        <taxon>Tracheophyta</taxon>
        <taxon>Spermatophyta</taxon>
        <taxon>Magnoliopsida</taxon>
        <taxon>Liliopsida</taxon>
        <taxon>Poales</taxon>
        <taxon>Poaceae</taxon>
        <taxon>PACMAD clade</taxon>
        <taxon>Arundinoideae</taxon>
        <taxon>Arundineae</taxon>
        <taxon>Arundo</taxon>
    </lineage>
</organism>
<dbReference type="EMBL" id="GBRH01164187">
    <property type="protein sequence ID" value="JAE33709.1"/>
    <property type="molecule type" value="Transcribed_RNA"/>
</dbReference>
<sequence>MSVEKSRSMYIRLFPELGRLSKEQPPLARFVFLVSSAGPNRRTCVSPGSHSLLLLQSLDAVVIVWGKFSFLMHVSVSTLDSHCYKFDHTLG</sequence>
<accession>A0A0A9HD15</accession>
<name>A0A0A9HD15_ARUDO</name>
<proteinExistence type="predicted"/>
<reference evidence="1" key="2">
    <citation type="journal article" date="2015" name="Data Brief">
        <title>Shoot transcriptome of the giant reed, Arundo donax.</title>
        <authorList>
            <person name="Barrero R.A."/>
            <person name="Guerrero F.D."/>
            <person name="Moolhuijzen P."/>
            <person name="Goolsby J.A."/>
            <person name="Tidwell J."/>
            <person name="Bellgard S.E."/>
            <person name="Bellgard M.I."/>
        </authorList>
    </citation>
    <scope>NUCLEOTIDE SEQUENCE</scope>
    <source>
        <tissue evidence="1">Shoot tissue taken approximately 20 cm above the soil surface</tissue>
    </source>
</reference>
<evidence type="ECO:0000313" key="1">
    <source>
        <dbReference type="EMBL" id="JAE33709.1"/>
    </source>
</evidence>
<protein>
    <submittedName>
        <fullName evidence="1">Uncharacterized protein</fullName>
    </submittedName>
</protein>
<dbReference type="AlphaFoldDB" id="A0A0A9HD15"/>
<reference evidence="1" key="1">
    <citation type="submission" date="2014-09" db="EMBL/GenBank/DDBJ databases">
        <authorList>
            <person name="Magalhaes I.L.F."/>
            <person name="Oliveira U."/>
            <person name="Santos F.R."/>
            <person name="Vidigal T.H.D.A."/>
            <person name="Brescovit A.D."/>
            <person name="Santos A.J."/>
        </authorList>
    </citation>
    <scope>NUCLEOTIDE SEQUENCE</scope>
    <source>
        <tissue evidence="1">Shoot tissue taken approximately 20 cm above the soil surface</tissue>
    </source>
</reference>